<dbReference type="Proteomes" id="UP000619260">
    <property type="component" value="Unassembled WGS sequence"/>
</dbReference>
<keyword evidence="2" id="KW-1185">Reference proteome</keyword>
<evidence type="ECO:0000313" key="1">
    <source>
        <dbReference type="EMBL" id="GIJ50046.1"/>
    </source>
</evidence>
<comment type="caution">
    <text evidence="1">The sequence shown here is derived from an EMBL/GenBank/DDBJ whole genome shotgun (WGS) entry which is preliminary data.</text>
</comment>
<reference evidence="1" key="1">
    <citation type="submission" date="2021-01" db="EMBL/GenBank/DDBJ databases">
        <title>Whole genome shotgun sequence of Virgisporangium aliadipatigenens NBRC 105644.</title>
        <authorList>
            <person name="Komaki H."/>
            <person name="Tamura T."/>
        </authorList>
    </citation>
    <scope>NUCLEOTIDE SEQUENCE</scope>
    <source>
        <strain evidence="1">NBRC 105644</strain>
    </source>
</reference>
<dbReference type="EMBL" id="BOPF01000032">
    <property type="protein sequence ID" value="GIJ50046.1"/>
    <property type="molecule type" value="Genomic_DNA"/>
</dbReference>
<dbReference type="AlphaFoldDB" id="A0A8J3YUH3"/>
<sequence>MLDKEINHMTMTTLPAPAEVAARANDILDALKAHPDYERLGDSARRYTDCWATFTGYPIIASWNLDTDTGPLFDEAMRVLALKSAVFELTDGDEHAAELVVSAPVDEMVHAVLAQYTLCQRMTAALGIRFVHMTDQERFGWNPGDYTHRCYLAAGWGEPNPRYWIDAATTRSRLQILNQRYATVGIGRDGRSHSIDFTGEAARLVLAG</sequence>
<name>A0A8J3YUH3_9ACTN</name>
<organism evidence="1 2">
    <name type="scientific">Virgisporangium aliadipatigenens</name>
    <dbReference type="NCBI Taxonomy" id="741659"/>
    <lineage>
        <taxon>Bacteria</taxon>
        <taxon>Bacillati</taxon>
        <taxon>Actinomycetota</taxon>
        <taxon>Actinomycetes</taxon>
        <taxon>Micromonosporales</taxon>
        <taxon>Micromonosporaceae</taxon>
        <taxon>Virgisporangium</taxon>
    </lineage>
</organism>
<evidence type="ECO:0000313" key="2">
    <source>
        <dbReference type="Proteomes" id="UP000619260"/>
    </source>
</evidence>
<gene>
    <name evidence="1" type="ORF">Val02_69320</name>
</gene>
<protein>
    <submittedName>
        <fullName evidence="1">Uncharacterized protein</fullName>
    </submittedName>
</protein>
<accession>A0A8J3YUH3</accession>
<proteinExistence type="predicted"/>